<dbReference type="AlphaFoldDB" id="A0A024FV74"/>
<proteinExistence type="predicted"/>
<evidence type="ECO:0008006" key="3">
    <source>
        <dbReference type="Google" id="ProtNLM"/>
    </source>
</evidence>
<comment type="caution">
    <text evidence="1">The sequence shown here is derived from an EMBL/GenBank/DDBJ whole genome shotgun (WGS) entry which is preliminary data.</text>
</comment>
<dbReference type="EMBL" id="CAIX01000524">
    <property type="protein sequence ID" value="CCI11053.1"/>
    <property type="molecule type" value="Genomic_DNA"/>
</dbReference>
<keyword evidence="2" id="KW-1185">Reference proteome</keyword>
<dbReference type="InParanoid" id="A0A024FV74"/>
<accession>A0A024FV74</accession>
<evidence type="ECO:0000313" key="1">
    <source>
        <dbReference type="EMBL" id="CCI11053.1"/>
    </source>
</evidence>
<sequence>MTGKTSMATLVSYALFQRCEKMNKNAVIYEFSILNLAPGEAFAPAFKSIFNTDWKDVATSRYLQEEIVYLIVDEVQMIFQESGSSSPKRKSSTFWYRVKGIMTERNCKVRILMFAAYGSNFDYLEYSTTIDIPPEMQLGIKDMNLRHDELVELVLKHFVGVERLQNANGDENTSMRLFCSQLEYLTGSHVGLCITAIKLLNEIYMSCIKSASSPPTVKYLIQKMQDGSLHDGLITTRAVRSLNTLTQEELDCLERISNGTDRRTDHEKIVDTCCRRGILLDSLEFSSPVMKRFFIQKRVGVIKRAKYLPSTLQDLISRALSVIDYDCIKNTLGKSALNDIPLETVWQMEFFKSVHRSTPESIVTSADVGAIFGSNGFIDFTVYAKDKSFLWGIELLREGNRIDEHIQRFSRVGRHSSLDLRDFCLIDFRRIDNISQQKIDEDLRRSTKLYIVCYDAPFSNITLYNSQSTKCIQPSL</sequence>
<reference evidence="1 2" key="1">
    <citation type="submission" date="2012-05" db="EMBL/GenBank/DDBJ databases">
        <title>Recombination and specialization in a pathogen metapopulation.</title>
        <authorList>
            <person name="Gardiner A."/>
            <person name="Kemen E."/>
            <person name="Schultz-Larsen T."/>
            <person name="MacLean D."/>
            <person name="Van Oosterhout C."/>
            <person name="Jones J.D.G."/>
        </authorList>
    </citation>
    <scope>NUCLEOTIDE SEQUENCE [LARGE SCALE GENOMIC DNA]</scope>
    <source>
        <strain evidence="1 2">Ac Nc2</strain>
    </source>
</reference>
<evidence type="ECO:0000313" key="2">
    <source>
        <dbReference type="Proteomes" id="UP000053237"/>
    </source>
</evidence>
<protein>
    <recommendedName>
        <fullName evidence="3">Crinkler (CRN) family protein</fullName>
    </recommendedName>
</protein>
<name>A0A024FV74_9STRA</name>
<gene>
    <name evidence="1" type="ORF">BN9_122900</name>
</gene>
<dbReference type="OrthoDB" id="158739at2759"/>
<dbReference type="Proteomes" id="UP000053237">
    <property type="component" value="Unassembled WGS sequence"/>
</dbReference>
<organism evidence="1 2">
    <name type="scientific">Albugo candida</name>
    <dbReference type="NCBI Taxonomy" id="65357"/>
    <lineage>
        <taxon>Eukaryota</taxon>
        <taxon>Sar</taxon>
        <taxon>Stramenopiles</taxon>
        <taxon>Oomycota</taxon>
        <taxon>Peronosporomycetes</taxon>
        <taxon>Albuginales</taxon>
        <taxon>Albuginaceae</taxon>
        <taxon>Albugo</taxon>
    </lineage>
</organism>